<dbReference type="EMBL" id="AVOT02003980">
    <property type="protein sequence ID" value="MBW0475078.1"/>
    <property type="molecule type" value="Genomic_DNA"/>
</dbReference>
<keyword evidence="3" id="KW-1185">Reference proteome</keyword>
<evidence type="ECO:0008006" key="4">
    <source>
        <dbReference type="Google" id="ProtNLM"/>
    </source>
</evidence>
<accession>A0A9Q3C1W8</accession>
<evidence type="ECO:0000313" key="3">
    <source>
        <dbReference type="Proteomes" id="UP000765509"/>
    </source>
</evidence>
<comment type="caution">
    <text evidence="2">The sequence shown here is derived from an EMBL/GenBank/DDBJ whole genome shotgun (WGS) entry which is preliminary data.</text>
</comment>
<protein>
    <recommendedName>
        <fullName evidence="4">Secreted protein</fullName>
    </recommendedName>
</protein>
<proteinExistence type="predicted"/>
<gene>
    <name evidence="2" type="ORF">O181_014793</name>
</gene>
<feature type="chain" id="PRO_5040187732" description="Secreted protein" evidence="1">
    <location>
        <begin position="25"/>
        <end position="190"/>
    </location>
</feature>
<dbReference type="AlphaFoldDB" id="A0A9Q3C1W8"/>
<name>A0A9Q3C1W8_9BASI</name>
<dbReference type="Proteomes" id="UP000765509">
    <property type="component" value="Unassembled WGS sequence"/>
</dbReference>
<reference evidence="2" key="1">
    <citation type="submission" date="2021-03" db="EMBL/GenBank/DDBJ databases">
        <title>Draft genome sequence of rust myrtle Austropuccinia psidii MF-1, a brazilian biotype.</title>
        <authorList>
            <person name="Quecine M.C."/>
            <person name="Pachon D.M.R."/>
            <person name="Bonatelli M.L."/>
            <person name="Correr F.H."/>
            <person name="Franceschini L.M."/>
            <person name="Leite T.F."/>
            <person name="Margarido G.R.A."/>
            <person name="Almeida C.A."/>
            <person name="Ferrarezi J.A."/>
            <person name="Labate C.A."/>
        </authorList>
    </citation>
    <scope>NUCLEOTIDE SEQUENCE</scope>
    <source>
        <strain evidence="2">MF-1</strain>
    </source>
</reference>
<sequence>MAHVRWHATVSLSWFLGLFQDPNASHENTYTCPGSQCFTCKTLCCKSLHWGSLLTIPTILYACPGSDASHSKSLALYRFPTIQIIPYARAASQQLQHFLMRVQAPKASHSNPYAWAGSQKFKHFLTPGKASNNSHVNPYAWKGSQSFTLTSLCLYRFPTIQTIPYAWAASQKFLTQLRLIACDHRRGSDS</sequence>
<feature type="signal peptide" evidence="1">
    <location>
        <begin position="1"/>
        <end position="24"/>
    </location>
</feature>
<evidence type="ECO:0000256" key="1">
    <source>
        <dbReference type="SAM" id="SignalP"/>
    </source>
</evidence>
<keyword evidence="1" id="KW-0732">Signal</keyword>
<organism evidence="2 3">
    <name type="scientific">Austropuccinia psidii MF-1</name>
    <dbReference type="NCBI Taxonomy" id="1389203"/>
    <lineage>
        <taxon>Eukaryota</taxon>
        <taxon>Fungi</taxon>
        <taxon>Dikarya</taxon>
        <taxon>Basidiomycota</taxon>
        <taxon>Pucciniomycotina</taxon>
        <taxon>Pucciniomycetes</taxon>
        <taxon>Pucciniales</taxon>
        <taxon>Sphaerophragmiaceae</taxon>
        <taxon>Austropuccinia</taxon>
    </lineage>
</organism>
<evidence type="ECO:0000313" key="2">
    <source>
        <dbReference type="EMBL" id="MBW0475078.1"/>
    </source>
</evidence>